<dbReference type="Proteomes" id="UP000515124">
    <property type="component" value="Unplaced"/>
</dbReference>
<name>A0A6P5RAS1_PRUAV</name>
<evidence type="ECO:0000313" key="2">
    <source>
        <dbReference type="Proteomes" id="UP000515124"/>
    </source>
</evidence>
<feature type="compositionally biased region" description="Polar residues" evidence="1">
    <location>
        <begin position="42"/>
        <end position="52"/>
    </location>
</feature>
<dbReference type="KEGG" id="pavi:110744237"/>
<reference evidence="3" key="1">
    <citation type="submission" date="2025-08" db="UniProtKB">
        <authorList>
            <consortium name="RefSeq"/>
        </authorList>
    </citation>
    <scope>IDENTIFICATION</scope>
</reference>
<evidence type="ECO:0000256" key="1">
    <source>
        <dbReference type="SAM" id="MobiDB-lite"/>
    </source>
</evidence>
<gene>
    <name evidence="3" type="primary">LOC110744237</name>
</gene>
<organism evidence="2 3">
    <name type="scientific">Prunus avium</name>
    <name type="common">Cherry</name>
    <name type="synonym">Cerasus avium</name>
    <dbReference type="NCBI Taxonomy" id="42229"/>
    <lineage>
        <taxon>Eukaryota</taxon>
        <taxon>Viridiplantae</taxon>
        <taxon>Streptophyta</taxon>
        <taxon>Embryophyta</taxon>
        <taxon>Tracheophyta</taxon>
        <taxon>Spermatophyta</taxon>
        <taxon>Magnoliopsida</taxon>
        <taxon>eudicotyledons</taxon>
        <taxon>Gunneridae</taxon>
        <taxon>Pentapetalae</taxon>
        <taxon>rosids</taxon>
        <taxon>fabids</taxon>
        <taxon>Rosales</taxon>
        <taxon>Rosaceae</taxon>
        <taxon>Amygdaloideae</taxon>
        <taxon>Amygdaleae</taxon>
        <taxon>Prunus</taxon>
    </lineage>
</organism>
<sequence>MEDYGVEEVQSREDVFITSQLQKPMVSSRGEPNGSPGGRATAMNSKQLNLSRNGDESIQPEQSSSCRNWTVNGANGVKEESSLDIDPAACKGDTFCNTSEKGIVQSNASTTDEMSGVSKQDNSNERLANYNSPPPALEQSNGRTNLKNSSGLSPTPSRPDELLSSTVRFDRILDLPDGIPWKIVSHLSANDKMSTTCLSKEWQTFWRLGSSDDYFAASESAFWKDVNEELNHTSLLSFKLRCSKYATLKQLEDFIHAVIKKMVVVLDISVVRHENSEFSLPLEVFQSIDIKVLKIGRGLIIDIPPETYPRLHKIHVDISRPLHPSILGFYNRCPMLQELRIEGSVVEQPSRKQTFLVNSVSLKRLVIRLNLKKGRDPHNGRDVYWSAVNRYEFHIHAPGLKFLDIDETVFATFEINELPILQEARFNSGFFEARDYLSDKELGDLSSRVFSTFTMVASMSKSIIVRDGCLEALGFMFKRMCYSVNEMAAVNSFATRFLPIPVTRTISLEIGHNYAWDFLPCMLSATPHLKILKLRMVRRKDVEGNINFAWNSRSRIMPICLMDSVEDIELHGFSGGEVDMILAYIKHVAGKDRFKALSKRINLF</sequence>
<evidence type="ECO:0000313" key="3">
    <source>
        <dbReference type="RefSeq" id="XP_021799892.1"/>
    </source>
</evidence>
<dbReference type="GeneID" id="110744237"/>
<feature type="compositionally biased region" description="Polar residues" evidence="1">
    <location>
        <begin position="138"/>
        <end position="155"/>
    </location>
</feature>
<dbReference type="PANTHER" id="PTHR31900:SF34">
    <property type="entry name" value="EMB|CAB62440.1-RELATED"/>
    <property type="match status" value="1"/>
</dbReference>
<proteinExistence type="predicted"/>
<accession>A0A6P5RAS1</accession>
<feature type="compositionally biased region" description="Polar residues" evidence="1">
    <location>
        <begin position="59"/>
        <end position="70"/>
    </location>
</feature>
<dbReference type="InterPro" id="IPR036047">
    <property type="entry name" value="F-box-like_dom_sf"/>
</dbReference>
<keyword evidence="2" id="KW-1185">Reference proteome</keyword>
<dbReference type="PANTHER" id="PTHR31900">
    <property type="entry name" value="F-BOX/RNI SUPERFAMILY PROTEIN-RELATED"/>
    <property type="match status" value="1"/>
</dbReference>
<feature type="region of interest" description="Disordered" evidence="1">
    <location>
        <begin position="21"/>
        <end position="70"/>
    </location>
</feature>
<dbReference type="RefSeq" id="XP_021799892.1">
    <property type="nucleotide sequence ID" value="XM_021944200.1"/>
</dbReference>
<protein>
    <submittedName>
        <fullName evidence="3">FBD-associated F-box protein At5g56700 isoform X1</fullName>
    </submittedName>
</protein>
<dbReference type="AlphaFoldDB" id="A0A6P5RAS1"/>
<feature type="region of interest" description="Disordered" evidence="1">
    <location>
        <begin position="106"/>
        <end position="161"/>
    </location>
</feature>
<dbReference type="SUPFAM" id="SSF81383">
    <property type="entry name" value="F-box domain"/>
    <property type="match status" value="1"/>
</dbReference>
<feature type="compositionally biased region" description="Polar residues" evidence="1">
    <location>
        <begin position="106"/>
        <end position="131"/>
    </location>
</feature>
<dbReference type="InterPro" id="IPR050232">
    <property type="entry name" value="FBL13/AtMIF1-like"/>
</dbReference>